<feature type="region of interest" description="Disordered" evidence="6">
    <location>
        <begin position="124"/>
        <end position="147"/>
    </location>
</feature>
<dbReference type="SUPFAM" id="SSF47203">
    <property type="entry name" value="Acyl-CoA dehydrogenase C-terminal domain-like"/>
    <property type="match status" value="1"/>
</dbReference>
<dbReference type="GO" id="GO:0050660">
    <property type="term" value="F:flavin adenine dinucleotide binding"/>
    <property type="evidence" value="ECO:0007669"/>
    <property type="project" value="InterPro"/>
</dbReference>
<dbReference type="AlphaFoldDB" id="A0A367E8D9"/>
<evidence type="ECO:0000256" key="3">
    <source>
        <dbReference type="ARBA" id="ARBA00022630"/>
    </source>
</evidence>
<dbReference type="PANTHER" id="PTHR43884:SF20">
    <property type="entry name" value="ACYL-COA DEHYDROGENASE FADE28"/>
    <property type="match status" value="1"/>
</dbReference>
<dbReference type="InterPro" id="IPR036250">
    <property type="entry name" value="AcylCo_DH-like_C"/>
</dbReference>
<feature type="domain" description="Acyl-CoA dehydrogenase/oxidase C-terminal" evidence="7">
    <location>
        <begin position="229"/>
        <end position="364"/>
    </location>
</feature>
<dbReference type="PANTHER" id="PTHR43884">
    <property type="entry name" value="ACYL-COA DEHYDROGENASE"/>
    <property type="match status" value="1"/>
</dbReference>
<dbReference type="Pfam" id="PF02771">
    <property type="entry name" value="Acyl-CoA_dh_N"/>
    <property type="match status" value="1"/>
</dbReference>
<gene>
    <name evidence="9" type="ORF">DTL70_32550</name>
</gene>
<evidence type="ECO:0000313" key="10">
    <source>
        <dbReference type="Proteomes" id="UP000252914"/>
    </source>
</evidence>
<dbReference type="Pfam" id="PF00441">
    <property type="entry name" value="Acyl-CoA_dh_1"/>
    <property type="match status" value="1"/>
</dbReference>
<keyword evidence="5" id="KW-0560">Oxidoreductase</keyword>
<name>A0A367E8D9_9ACTN</name>
<accession>A0A367E8D9</accession>
<evidence type="ECO:0000313" key="9">
    <source>
        <dbReference type="EMBL" id="RCG13925.1"/>
    </source>
</evidence>
<keyword evidence="4" id="KW-0274">FAD</keyword>
<comment type="similarity">
    <text evidence="2">Belongs to the acyl-CoA dehydrogenase family.</text>
</comment>
<dbReference type="RefSeq" id="WP_114025626.1">
    <property type="nucleotide sequence ID" value="NZ_QOIN01000073.1"/>
</dbReference>
<dbReference type="Gene3D" id="1.10.540.10">
    <property type="entry name" value="Acyl-CoA dehydrogenase/oxidase, N-terminal domain"/>
    <property type="match status" value="1"/>
</dbReference>
<evidence type="ECO:0000256" key="1">
    <source>
        <dbReference type="ARBA" id="ARBA00001974"/>
    </source>
</evidence>
<evidence type="ECO:0000256" key="5">
    <source>
        <dbReference type="ARBA" id="ARBA00023002"/>
    </source>
</evidence>
<comment type="cofactor">
    <cofactor evidence="1">
        <name>FAD</name>
        <dbReference type="ChEBI" id="CHEBI:57692"/>
    </cofactor>
</comment>
<sequence>MDFTPTEEQTAARDLAAGIIDDLATHERLTALGTGTDPVLWKTLCGAGLLAAVEEIGLVGLALVLEEQGRRTAQIPLAATCAFGLLPVAAYGTDEQRARLLPGLRDGTAVATGALPSFAEASSAGASCTPVGRSAKGSPAPRAEQDGRLSGVMPVVPWLRAATHVLVPVRQASGGAPRLFLVPTDQRAVDVATVETTAPWAAGRLELSGARGEPIEGGRGVRHGGAYEGTLGAARTVFAALQVGVCAGSLAHAVAHTAQREQFGRPLSTNQAVQLRAADAHLDTEAIRVTCLEAAWRYDAGLPAHTQALTAAWWAAEAGRRVVHTGQHLHGGVGADVTHPVHRHFLWGRQLDAFLGSPGALLAALGEALAVPARDAEWREEM</sequence>
<organism evidence="9 10">
    <name type="scientific">Streptomyces diacarni</name>
    <dbReference type="NCBI Taxonomy" id="2800381"/>
    <lineage>
        <taxon>Bacteria</taxon>
        <taxon>Bacillati</taxon>
        <taxon>Actinomycetota</taxon>
        <taxon>Actinomycetes</taxon>
        <taxon>Kitasatosporales</taxon>
        <taxon>Streptomycetaceae</taxon>
        <taxon>Streptomyces</taxon>
    </lineage>
</organism>
<evidence type="ECO:0000256" key="6">
    <source>
        <dbReference type="SAM" id="MobiDB-lite"/>
    </source>
</evidence>
<dbReference type="InterPro" id="IPR013786">
    <property type="entry name" value="AcylCoA_DH/ox_N"/>
</dbReference>
<keyword evidence="3" id="KW-0285">Flavoprotein</keyword>
<keyword evidence="10" id="KW-1185">Reference proteome</keyword>
<dbReference type="SUPFAM" id="SSF56645">
    <property type="entry name" value="Acyl-CoA dehydrogenase NM domain-like"/>
    <property type="match status" value="1"/>
</dbReference>
<dbReference type="Gene3D" id="2.40.110.10">
    <property type="entry name" value="Butyryl-CoA Dehydrogenase, subunit A, domain 2"/>
    <property type="match status" value="1"/>
</dbReference>
<comment type="caution">
    <text evidence="9">The sequence shown here is derived from an EMBL/GenBank/DDBJ whole genome shotgun (WGS) entry which is preliminary data.</text>
</comment>
<evidence type="ECO:0000256" key="4">
    <source>
        <dbReference type="ARBA" id="ARBA00022827"/>
    </source>
</evidence>
<dbReference type="EMBL" id="QOIN01000073">
    <property type="protein sequence ID" value="RCG13925.1"/>
    <property type="molecule type" value="Genomic_DNA"/>
</dbReference>
<reference evidence="9 10" key="1">
    <citation type="submission" date="2018-06" db="EMBL/GenBank/DDBJ databases">
        <title>Streptomyces reniochalinae sp. nov. and Streptomyces diacarnus sp. nov. from marine sponges.</title>
        <authorList>
            <person name="Li L."/>
        </authorList>
    </citation>
    <scope>NUCLEOTIDE SEQUENCE [LARGE SCALE GENOMIC DNA]</scope>
    <source>
        <strain evidence="9 10">LHW51701</strain>
    </source>
</reference>
<proteinExistence type="inferred from homology"/>
<evidence type="ECO:0000259" key="7">
    <source>
        <dbReference type="Pfam" id="PF00441"/>
    </source>
</evidence>
<evidence type="ECO:0000259" key="8">
    <source>
        <dbReference type="Pfam" id="PF02771"/>
    </source>
</evidence>
<dbReference type="GO" id="GO:0003995">
    <property type="term" value="F:acyl-CoA dehydrogenase activity"/>
    <property type="evidence" value="ECO:0007669"/>
    <property type="project" value="TreeGrafter"/>
</dbReference>
<dbReference type="InterPro" id="IPR037069">
    <property type="entry name" value="AcylCoA_DH/ox_N_sf"/>
</dbReference>
<dbReference type="InterPro" id="IPR009100">
    <property type="entry name" value="AcylCoA_DH/oxidase_NM_dom_sf"/>
</dbReference>
<dbReference type="InterPro" id="IPR046373">
    <property type="entry name" value="Acyl-CoA_Oxase/DH_mid-dom_sf"/>
</dbReference>
<feature type="domain" description="Acyl-CoA dehydrogenase/oxidase N-terminal" evidence="8">
    <location>
        <begin position="6"/>
        <end position="107"/>
    </location>
</feature>
<dbReference type="Proteomes" id="UP000252914">
    <property type="component" value="Unassembled WGS sequence"/>
</dbReference>
<protein>
    <submittedName>
        <fullName evidence="9">Acyl-CoA dehydrogenase</fullName>
    </submittedName>
</protein>
<evidence type="ECO:0000256" key="2">
    <source>
        <dbReference type="ARBA" id="ARBA00009347"/>
    </source>
</evidence>
<dbReference type="InterPro" id="IPR009075">
    <property type="entry name" value="AcylCo_DH/oxidase_C"/>
</dbReference>
<dbReference type="Gene3D" id="1.20.140.10">
    <property type="entry name" value="Butyryl-CoA Dehydrogenase, subunit A, domain 3"/>
    <property type="match status" value="1"/>
</dbReference>